<evidence type="ECO:0000256" key="4">
    <source>
        <dbReference type="ARBA" id="ARBA00023014"/>
    </source>
</evidence>
<dbReference type="PANTHER" id="PTHR10359:SF19">
    <property type="entry name" value="DNA REPAIR GLYCOSYLASE MJ1434-RELATED"/>
    <property type="match status" value="1"/>
</dbReference>
<feature type="domain" description="HhH-GPD" evidence="5">
    <location>
        <begin position="37"/>
        <end position="190"/>
    </location>
</feature>
<evidence type="ECO:0000259" key="5">
    <source>
        <dbReference type="SMART" id="SM00478"/>
    </source>
</evidence>
<gene>
    <name evidence="6" type="ORF">RE476_09795</name>
</gene>
<proteinExistence type="predicted"/>
<evidence type="ECO:0000256" key="3">
    <source>
        <dbReference type="ARBA" id="ARBA00023004"/>
    </source>
</evidence>
<keyword evidence="1" id="KW-0004">4Fe-4S</keyword>
<name>A0AA51UED5_9EURY</name>
<dbReference type="Pfam" id="PF00730">
    <property type="entry name" value="HhH-GPD"/>
    <property type="match status" value="1"/>
</dbReference>
<dbReference type="InterPro" id="IPR003265">
    <property type="entry name" value="HhH-GPD_domain"/>
</dbReference>
<dbReference type="Proteomes" id="UP001183006">
    <property type="component" value="Chromosome"/>
</dbReference>
<dbReference type="GeneID" id="84230434"/>
<keyword evidence="7" id="KW-1185">Reference proteome</keyword>
<dbReference type="PIRSF" id="PIRSF001435">
    <property type="entry name" value="Nth"/>
    <property type="match status" value="1"/>
</dbReference>
<dbReference type="EMBL" id="CP133594">
    <property type="protein sequence ID" value="WMW21672.1"/>
    <property type="molecule type" value="Genomic_DNA"/>
</dbReference>
<sequence>MRSAILCKAYDLLLDELGPQYWWPADTAFEVVIGALLTQQTKWTNVEKAINGLKEHGLLEVQDLADADIELLEELVRCCGFYRQKASRLKGIASFFVVQGMENVFSMPVEELRKTMLSLKGVGNETADSIVLYAANKPKFVIDAYTTRIMKCIGIEGNYMQLQQIFEKDLPTDIDIYKEYHALIVEYSKAYCGRNRCDECILKELNENGC</sequence>
<dbReference type="GO" id="GO:0006284">
    <property type="term" value="P:base-excision repair"/>
    <property type="evidence" value="ECO:0007669"/>
    <property type="project" value="InterPro"/>
</dbReference>
<dbReference type="GO" id="GO:0046872">
    <property type="term" value="F:metal ion binding"/>
    <property type="evidence" value="ECO:0007669"/>
    <property type="project" value="UniProtKB-KW"/>
</dbReference>
<dbReference type="GO" id="GO:0051539">
    <property type="term" value="F:4 iron, 4 sulfur cluster binding"/>
    <property type="evidence" value="ECO:0007669"/>
    <property type="project" value="UniProtKB-KW"/>
</dbReference>
<evidence type="ECO:0000313" key="6">
    <source>
        <dbReference type="EMBL" id="WMW21672.1"/>
    </source>
</evidence>
<dbReference type="GO" id="GO:0004519">
    <property type="term" value="F:endonuclease activity"/>
    <property type="evidence" value="ECO:0007669"/>
    <property type="project" value="UniProtKB-KW"/>
</dbReference>
<organism evidence="6 7">
    <name type="scientific">Methanolobus mangrovi</name>
    <dbReference type="NCBI Taxonomy" id="3072977"/>
    <lineage>
        <taxon>Archaea</taxon>
        <taxon>Methanobacteriati</taxon>
        <taxon>Methanobacteriota</taxon>
        <taxon>Stenosarchaea group</taxon>
        <taxon>Methanomicrobia</taxon>
        <taxon>Methanosarcinales</taxon>
        <taxon>Methanosarcinaceae</taxon>
        <taxon>Methanolobus</taxon>
    </lineage>
</organism>
<reference evidence="6" key="1">
    <citation type="submission" date="2023-08" db="EMBL/GenBank/DDBJ databases">
        <title>Methanolobus mangrovi sp. nov. and Methanolobus sediminis sp. nov, two novel methylotrophic methanogens isolated from mangrove sediments in China.</title>
        <authorList>
            <person name="Zhou J."/>
        </authorList>
    </citation>
    <scope>NUCLEOTIDE SEQUENCE</scope>
    <source>
        <strain evidence="6">FTZ2</strain>
    </source>
</reference>
<dbReference type="PANTHER" id="PTHR10359">
    <property type="entry name" value="A/G-SPECIFIC ADENINE GLYCOSYLASE/ENDONUCLEASE III"/>
    <property type="match status" value="1"/>
</dbReference>
<keyword evidence="6" id="KW-0255">Endonuclease</keyword>
<evidence type="ECO:0000256" key="1">
    <source>
        <dbReference type="ARBA" id="ARBA00022485"/>
    </source>
</evidence>
<dbReference type="Gene3D" id="1.10.340.30">
    <property type="entry name" value="Hypothetical protein, domain 2"/>
    <property type="match status" value="1"/>
</dbReference>
<dbReference type="SUPFAM" id="SSF48150">
    <property type="entry name" value="DNA-glycosylase"/>
    <property type="match status" value="1"/>
</dbReference>
<evidence type="ECO:0000313" key="7">
    <source>
        <dbReference type="Proteomes" id="UP001183006"/>
    </source>
</evidence>
<dbReference type="InterPro" id="IPR011257">
    <property type="entry name" value="DNA_glycosylase"/>
</dbReference>
<dbReference type="AlphaFoldDB" id="A0AA51UED5"/>
<dbReference type="CDD" id="cd00056">
    <property type="entry name" value="ENDO3c"/>
    <property type="match status" value="1"/>
</dbReference>
<dbReference type="Gene3D" id="1.10.1670.10">
    <property type="entry name" value="Helix-hairpin-Helix base-excision DNA repair enzymes (C-terminal)"/>
    <property type="match status" value="1"/>
</dbReference>
<accession>A0AA51UED5</accession>
<dbReference type="InterPro" id="IPR023170">
    <property type="entry name" value="HhH_base_excis_C"/>
</dbReference>
<keyword evidence="6" id="KW-0540">Nuclease</keyword>
<dbReference type="RefSeq" id="WP_309307461.1">
    <property type="nucleotide sequence ID" value="NZ_CP133594.1"/>
</dbReference>
<keyword evidence="2" id="KW-0479">Metal-binding</keyword>
<protein>
    <submittedName>
        <fullName evidence="6">Endonuclease</fullName>
    </submittedName>
</protein>
<evidence type="ECO:0000256" key="2">
    <source>
        <dbReference type="ARBA" id="ARBA00022723"/>
    </source>
</evidence>
<keyword evidence="6" id="KW-0378">Hydrolase</keyword>
<keyword evidence="4" id="KW-0411">Iron-sulfur</keyword>
<dbReference type="KEGG" id="mmav:RE476_09795"/>
<dbReference type="SMART" id="SM00478">
    <property type="entry name" value="ENDO3c"/>
    <property type="match status" value="1"/>
</dbReference>
<keyword evidence="3" id="KW-0408">Iron</keyword>